<organism evidence="5 6">
    <name type="scientific">Acidianus manzaensis</name>
    <dbReference type="NCBI Taxonomy" id="282676"/>
    <lineage>
        <taxon>Archaea</taxon>
        <taxon>Thermoproteota</taxon>
        <taxon>Thermoprotei</taxon>
        <taxon>Sulfolobales</taxon>
        <taxon>Sulfolobaceae</taxon>
        <taxon>Acidianus</taxon>
    </lineage>
</organism>
<dbReference type="GeneID" id="41591510"/>
<protein>
    <submittedName>
        <fullName evidence="5">Menaquinone biosynthesis decarboxylase</fullName>
    </submittedName>
</protein>
<dbReference type="Pfam" id="PF20695">
    <property type="entry name" value="UbiD_N"/>
    <property type="match status" value="1"/>
</dbReference>
<dbReference type="PANTHER" id="PTHR30108">
    <property type="entry name" value="3-OCTAPRENYL-4-HYDROXYBENZOATE CARBOXY-LYASE-RELATED"/>
    <property type="match status" value="1"/>
</dbReference>
<dbReference type="RefSeq" id="WP_148692327.1">
    <property type="nucleotide sequence ID" value="NZ_CP020477.1"/>
</dbReference>
<dbReference type="GO" id="GO:0005737">
    <property type="term" value="C:cytoplasm"/>
    <property type="evidence" value="ECO:0007669"/>
    <property type="project" value="TreeGrafter"/>
</dbReference>
<comment type="similarity">
    <text evidence="1">Belongs to the UbiD family.</text>
</comment>
<accession>A0A1W6K1Z0</accession>
<dbReference type="Pfam" id="PF01977">
    <property type="entry name" value="UbiD"/>
    <property type="match status" value="1"/>
</dbReference>
<sequence length="479" mass="54262">MTFEDLRDYIDFMSKRNKIIQIDDEVDVNLEIAEITRRATYMHLPPLLFSKIKKYENWKIITNIFYSINSIYEILGTNNLESIGENLLNNFKDMPLSTIDKIKSLPSMLKLGKITPKLDKPKFKETNVGLNDFPALKTWPKDAGRFFTYSLTITKDPETEVNNVSVYRIQIINDKEAIMHWQAFKRGSMAASKYKEKGITKVPVAIVNGVDPVIAFTAASPVPAGLDKYLFAGILRGEGVKLTELDNGILVPSTAESVIEGYVDLNDMRLEGPFGDHLGYYTPPDYYPVFKLEKVYLRDSPIFHATAVGKPPLEDAWIGKASERIFLPFAKMIIPELIDMNLPEYGLFTSIGIFSIRKNYPGQARRVMMSIWGTGQLSFLKFIIIVDSDVNVHDINQVLYAISTTVDPVRDVLIINGILNDSLDHTSANPPLGSKIGIDATRKFKEELGREWPEEVKSDEEVVKKINPIIEKIKQQYLP</sequence>
<dbReference type="Proteomes" id="UP000193404">
    <property type="component" value="Chromosome"/>
</dbReference>
<reference evidence="5 6" key="1">
    <citation type="submission" date="2017-03" db="EMBL/GenBank/DDBJ databases">
        <title>Sulfur activation and transportation mechanism of thermophilic Archaea Acidianus manzaensis YN-25.</title>
        <authorList>
            <person name="Ma Y."/>
            <person name="Yang Y."/>
            <person name="Xia J."/>
        </authorList>
    </citation>
    <scope>NUCLEOTIDE SEQUENCE [LARGE SCALE GENOMIC DNA]</scope>
    <source>
        <strain evidence="5 6">YN-25</strain>
    </source>
</reference>
<dbReference type="InterPro" id="IPR002830">
    <property type="entry name" value="UbiD"/>
</dbReference>
<gene>
    <name evidence="5" type="ORF">B6F84_11260</name>
</gene>
<dbReference type="STRING" id="282676.B6F84_11260"/>
<dbReference type="InterPro" id="IPR049381">
    <property type="entry name" value="UbiD-like_C"/>
</dbReference>
<feature type="domain" description="3-octaprenyl-4-hydroxybenzoate carboxy-lyase-like C-terminal" evidence="4">
    <location>
        <begin position="317"/>
        <end position="440"/>
    </location>
</feature>
<feature type="domain" description="3-octaprenyl-4-hydroxybenzoate carboxy-lyase-like N-terminal" evidence="3">
    <location>
        <begin position="10"/>
        <end position="85"/>
    </location>
</feature>
<dbReference type="Pfam" id="PF20696">
    <property type="entry name" value="UbiD_C"/>
    <property type="match status" value="1"/>
</dbReference>
<evidence type="ECO:0000313" key="6">
    <source>
        <dbReference type="Proteomes" id="UP000193404"/>
    </source>
</evidence>
<dbReference type="SUPFAM" id="SSF143968">
    <property type="entry name" value="UbiD C-terminal domain-like"/>
    <property type="match status" value="1"/>
</dbReference>
<dbReference type="NCBIfam" id="TIGR00148">
    <property type="entry name" value="UbiD family decarboxylase"/>
    <property type="match status" value="1"/>
</dbReference>
<evidence type="ECO:0000313" key="5">
    <source>
        <dbReference type="EMBL" id="ARM76538.1"/>
    </source>
</evidence>
<feature type="domain" description="3-octaprenyl-4-hydroxybenzoate carboxy-lyase-like Rift-related" evidence="2">
    <location>
        <begin position="124"/>
        <end position="311"/>
    </location>
</feature>
<dbReference type="OrthoDB" id="8480at2157"/>
<evidence type="ECO:0000259" key="4">
    <source>
        <dbReference type="Pfam" id="PF20696"/>
    </source>
</evidence>
<dbReference type="KEGG" id="aman:B6F84_11260"/>
<dbReference type="InterPro" id="IPR049383">
    <property type="entry name" value="UbiD-like_N"/>
</dbReference>
<dbReference type="Gene3D" id="3.40.1670.10">
    <property type="entry name" value="UbiD C-terminal domain-like"/>
    <property type="match status" value="1"/>
</dbReference>
<dbReference type="SUPFAM" id="SSF50475">
    <property type="entry name" value="FMN-binding split barrel"/>
    <property type="match status" value="1"/>
</dbReference>
<evidence type="ECO:0000259" key="2">
    <source>
        <dbReference type="Pfam" id="PF01977"/>
    </source>
</evidence>
<dbReference type="PANTHER" id="PTHR30108:SF17">
    <property type="entry name" value="FERULIC ACID DECARBOXYLASE 1"/>
    <property type="match status" value="1"/>
</dbReference>
<name>A0A1W6K1Z0_9CREN</name>
<dbReference type="InterPro" id="IPR048304">
    <property type="entry name" value="UbiD_Rift_dom"/>
</dbReference>
<dbReference type="EMBL" id="CP020477">
    <property type="protein sequence ID" value="ARM76538.1"/>
    <property type="molecule type" value="Genomic_DNA"/>
</dbReference>
<dbReference type="AlphaFoldDB" id="A0A1W6K1Z0"/>
<evidence type="ECO:0000259" key="3">
    <source>
        <dbReference type="Pfam" id="PF20695"/>
    </source>
</evidence>
<keyword evidence="6" id="KW-1185">Reference proteome</keyword>
<dbReference type="GO" id="GO:0016831">
    <property type="term" value="F:carboxy-lyase activity"/>
    <property type="evidence" value="ECO:0007669"/>
    <property type="project" value="InterPro"/>
</dbReference>
<proteinExistence type="inferred from homology"/>
<evidence type="ECO:0000256" key="1">
    <source>
        <dbReference type="ARBA" id="ARBA00010021"/>
    </source>
</evidence>